<evidence type="ECO:0000256" key="2">
    <source>
        <dbReference type="ARBA" id="ARBA00023125"/>
    </source>
</evidence>
<evidence type="ECO:0000313" key="6">
    <source>
        <dbReference type="Proteomes" id="UP001597045"/>
    </source>
</evidence>
<dbReference type="Gene3D" id="1.10.10.60">
    <property type="entry name" value="Homeodomain-like"/>
    <property type="match status" value="1"/>
</dbReference>
<dbReference type="SUPFAM" id="SSF46689">
    <property type="entry name" value="Homeodomain-like"/>
    <property type="match status" value="1"/>
</dbReference>
<keyword evidence="1" id="KW-0805">Transcription regulation</keyword>
<keyword evidence="6" id="KW-1185">Reference proteome</keyword>
<comment type="caution">
    <text evidence="5">The sequence shown here is derived from an EMBL/GenBank/DDBJ whole genome shotgun (WGS) entry which is preliminary data.</text>
</comment>
<proteinExistence type="predicted"/>
<evidence type="ECO:0000259" key="4">
    <source>
        <dbReference type="PROSITE" id="PS01124"/>
    </source>
</evidence>
<accession>A0ABW3MIS8</accession>
<dbReference type="InterPro" id="IPR018062">
    <property type="entry name" value="HTH_AraC-typ_CS"/>
</dbReference>
<protein>
    <submittedName>
        <fullName evidence="5">Helix-turn-helix domain-containing protein</fullName>
    </submittedName>
</protein>
<organism evidence="5 6">
    <name type="scientific">Kibdelosporangium lantanae</name>
    <dbReference type="NCBI Taxonomy" id="1497396"/>
    <lineage>
        <taxon>Bacteria</taxon>
        <taxon>Bacillati</taxon>
        <taxon>Actinomycetota</taxon>
        <taxon>Actinomycetes</taxon>
        <taxon>Pseudonocardiales</taxon>
        <taxon>Pseudonocardiaceae</taxon>
        <taxon>Kibdelosporangium</taxon>
    </lineage>
</organism>
<name>A0ABW3MIS8_9PSEU</name>
<dbReference type="PROSITE" id="PS01124">
    <property type="entry name" value="HTH_ARAC_FAMILY_2"/>
    <property type="match status" value="1"/>
</dbReference>
<evidence type="ECO:0000313" key="5">
    <source>
        <dbReference type="EMBL" id="MFD1050082.1"/>
    </source>
</evidence>
<dbReference type="InterPro" id="IPR018060">
    <property type="entry name" value="HTH_AraC"/>
</dbReference>
<evidence type="ECO:0000256" key="3">
    <source>
        <dbReference type="ARBA" id="ARBA00023163"/>
    </source>
</evidence>
<evidence type="ECO:0000256" key="1">
    <source>
        <dbReference type="ARBA" id="ARBA00023015"/>
    </source>
</evidence>
<dbReference type="EMBL" id="JBHTIS010002596">
    <property type="protein sequence ID" value="MFD1050082.1"/>
    <property type="molecule type" value="Genomic_DNA"/>
</dbReference>
<dbReference type="Proteomes" id="UP001597045">
    <property type="component" value="Unassembled WGS sequence"/>
</dbReference>
<gene>
    <name evidence="5" type="ORF">ACFQ1S_33430</name>
</gene>
<dbReference type="PANTHER" id="PTHR46796">
    <property type="entry name" value="HTH-TYPE TRANSCRIPTIONAL ACTIVATOR RHAS-RELATED"/>
    <property type="match status" value="1"/>
</dbReference>
<sequence>KPPMQLVQQIRLQVALDKLRTSQESVLSIAHGVGLADTASLYRLVKQATGRSPSQFRTSAVGGGST</sequence>
<keyword evidence="2" id="KW-0238">DNA-binding</keyword>
<dbReference type="InterPro" id="IPR050204">
    <property type="entry name" value="AraC_XylS_family_regulators"/>
</dbReference>
<dbReference type="PROSITE" id="PS00041">
    <property type="entry name" value="HTH_ARAC_FAMILY_1"/>
    <property type="match status" value="1"/>
</dbReference>
<feature type="non-terminal residue" evidence="5">
    <location>
        <position position="1"/>
    </location>
</feature>
<feature type="domain" description="HTH araC/xylS-type" evidence="4">
    <location>
        <begin position="1"/>
        <end position="59"/>
    </location>
</feature>
<reference evidence="6" key="1">
    <citation type="journal article" date="2019" name="Int. J. Syst. Evol. Microbiol.">
        <title>The Global Catalogue of Microorganisms (GCM) 10K type strain sequencing project: providing services to taxonomists for standard genome sequencing and annotation.</title>
        <authorList>
            <consortium name="The Broad Institute Genomics Platform"/>
            <consortium name="The Broad Institute Genome Sequencing Center for Infectious Disease"/>
            <person name="Wu L."/>
            <person name="Ma J."/>
        </authorList>
    </citation>
    <scope>NUCLEOTIDE SEQUENCE [LARGE SCALE GENOMIC DNA]</scope>
    <source>
        <strain evidence="6">JCM 31486</strain>
    </source>
</reference>
<dbReference type="Pfam" id="PF12833">
    <property type="entry name" value="HTH_18"/>
    <property type="match status" value="1"/>
</dbReference>
<keyword evidence="3" id="KW-0804">Transcription</keyword>
<dbReference type="InterPro" id="IPR009057">
    <property type="entry name" value="Homeodomain-like_sf"/>
</dbReference>
<dbReference type="SMART" id="SM00342">
    <property type="entry name" value="HTH_ARAC"/>
    <property type="match status" value="1"/>
</dbReference>
<dbReference type="PANTHER" id="PTHR46796:SF13">
    <property type="entry name" value="HTH-TYPE TRANSCRIPTIONAL ACTIVATOR RHAS"/>
    <property type="match status" value="1"/>
</dbReference>